<organism evidence="8 9">
    <name type="scientific">Neomesorhizobium albiziae</name>
    <dbReference type="NCBI Taxonomy" id="335020"/>
    <lineage>
        <taxon>Bacteria</taxon>
        <taxon>Pseudomonadati</taxon>
        <taxon>Pseudomonadota</taxon>
        <taxon>Alphaproteobacteria</taxon>
        <taxon>Hyphomicrobiales</taxon>
        <taxon>Phyllobacteriaceae</taxon>
        <taxon>Neomesorhizobium</taxon>
    </lineage>
</organism>
<dbReference type="PROSITE" id="PS00365">
    <property type="entry name" value="NIR_SIR"/>
    <property type="match status" value="1"/>
</dbReference>
<evidence type="ECO:0000256" key="3">
    <source>
        <dbReference type="ARBA" id="ARBA00022723"/>
    </source>
</evidence>
<dbReference type="InterPro" id="IPR045854">
    <property type="entry name" value="NO2/SO3_Rdtase_4Fe4S_sf"/>
</dbReference>
<evidence type="ECO:0000313" key="8">
    <source>
        <dbReference type="EMBL" id="SFK04417.1"/>
    </source>
</evidence>
<dbReference type="PANTHER" id="PTHR32439">
    <property type="entry name" value="FERREDOXIN--NITRITE REDUCTASE, CHLOROPLASTIC"/>
    <property type="match status" value="1"/>
</dbReference>
<keyword evidence="1" id="KW-0004">4Fe-4S</keyword>
<dbReference type="InterPro" id="IPR036136">
    <property type="entry name" value="Nit/Sulf_reduc_fer-like_dom_sf"/>
</dbReference>
<keyword evidence="4" id="KW-0560">Oxidoreductase</keyword>
<dbReference type="Gene3D" id="3.90.480.10">
    <property type="entry name" value="Sulfite Reductase Hemoprotein,Domain 2"/>
    <property type="match status" value="1"/>
</dbReference>
<dbReference type="InterPro" id="IPR005117">
    <property type="entry name" value="NiRdtase/SiRdtase_haem-b_fer"/>
</dbReference>
<dbReference type="InterPro" id="IPR006066">
    <property type="entry name" value="NO2/SO3_Rdtase_FeS/sirohaem_BS"/>
</dbReference>
<dbReference type="Pfam" id="PF03460">
    <property type="entry name" value="NIR_SIR_ferr"/>
    <property type="match status" value="1"/>
</dbReference>
<dbReference type="GO" id="GO:0016491">
    <property type="term" value="F:oxidoreductase activity"/>
    <property type="evidence" value="ECO:0007669"/>
    <property type="project" value="UniProtKB-KW"/>
</dbReference>
<dbReference type="InterPro" id="IPR012798">
    <property type="entry name" value="Cbl_synth_CobG-like"/>
</dbReference>
<evidence type="ECO:0000256" key="2">
    <source>
        <dbReference type="ARBA" id="ARBA00022617"/>
    </source>
</evidence>
<feature type="domain" description="Nitrite/Sulfite reductase ferredoxin-like" evidence="7">
    <location>
        <begin position="16"/>
        <end position="81"/>
    </location>
</feature>
<dbReference type="SUPFAM" id="SSF55124">
    <property type="entry name" value="Nitrite/Sulfite reductase N-terminal domain-like"/>
    <property type="match status" value="2"/>
</dbReference>
<dbReference type="OrthoDB" id="7459360at2"/>
<dbReference type="Gene3D" id="3.30.413.10">
    <property type="entry name" value="Sulfite Reductase Hemoprotein, domain 1"/>
    <property type="match status" value="2"/>
</dbReference>
<dbReference type="RefSeq" id="WP_149758561.1">
    <property type="nucleotide sequence ID" value="NZ_BSPE01000028.1"/>
</dbReference>
<keyword evidence="6" id="KW-0411">Iron-sulfur</keyword>
<evidence type="ECO:0000259" key="7">
    <source>
        <dbReference type="Pfam" id="PF03460"/>
    </source>
</evidence>
<evidence type="ECO:0000256" key="1">
    <source>
        <dbReference type="ARBA" id="ARBA00022485"/>
    </source>
</evidence>
<reference evidence="8 9" key="1">
    <citation type="submission" date="2016-10" db="EMBL/GenBank/DDBJ databases">
        <authorList>
            <person name="Varghese N."/>
            <person name="Submissions S."/>
        </authorList>
    </citation>
    <scope>NUCLEOTIDE SEQUENCE [LARGE SCALE GENOMIC DNA]</scope>
    <source>
        <strain evidence="8 9">DSM 21822</strain>
    </source>
</reference>
<dbReference type="Proteomes" id="UP000323300">
    <property type="component" value="Unassembled WGS sequence"/>
</dbReference>
<dbReference type="NCBIfam" id="TIGR02435">
    <property type="entry name" value="CobG"/>
    <property type="match status" value="1"/>
</dbReference>
<dbReference type="GO" id="GO:0020037">
    <property type="term" value="F:heme binding"/>
    <property type="evidence" value="ECO:0007669"/>
    <property type="project" value="InterPro"/>
</dbReference>
<dbReference type="EMBL" id="FOSL01000002">
    <property type="protein sequence ID" value="SFK04417.1"/>
    <property type="molecule type" value="Genomic_DNA"/>
</dbReference>
<proteinExistence type="predicted"/>
<protein>
    <submittedName>
        <fullName evidence="8">Precorrin-3B synthase</fullName>
    </submittedName>
</protein>
<accession>A0A1I3WCB9</accession>
<keyword evidence="3" id="KW-0479">Metal-binding</keyword>
<sequence length="464" mass="47056">MSLPLPRGACPALSAPMQTGDGLLVRLSPASGFFTPAALMGLAEAAFRHGNSILEVTGRGSLQIRGLEAATVASLAADIDALGIVVREGVPVETGPLAGLDPYETADPRPLVDAIGRAIAATDLAKRLGPKVSVVVDGGGRLNMAGIQADVRLAAVRSGQHVAWQFSVGGNAATAAPIALLDEAHACDAAITALNAIAEMGVRARGRHLAPAILRAELARAVSDAAWPDLAGEQGASGEDNIVVLHPRGGAQSALPVGVFALADGRAALGVGLPFGQIEASRLTGFCREAETAGVEEFRLAPGRALLAIAPNTGVCTDLSDIAPRHGFIGDPGDTRLCIAACPGSPACGSGQIAARIVAEQLAALGTGLFDNSLSLHVSGCGKGCAHPAAADLTFVGLPDGIGLVIGGKAQDVAEVRLPNAEIRHGFQRLAGLYRETRRPGESARTCFSRLGAQRVAAAFQGNS</sequence>
<evidence type="ECO:0000256" key="5">
    <source>
        <dbReference type="ARBA" id="ARBA00023004"/>
    </source>
</evidence>
<keyword evidence="2" id="KW-0349">Heme</keyword>
<evidence type="ECO:0000256" key="4">
    <source>
        <dbReference type="ARBA" id="ARBA00023002"/>
    </source>
</evidence>
<dbReference type="GO" id="GO:0046872">
    <property type="term" value="F:metal ion binding"/>
    <property type="evidence" value="ECO:0007669"/>
    <property type="project" value="UniProtKB-KW"/>
</dbReference>
<evidence type="ECO:0000313" key="9">
    <source>
        <dbReference type="Proteomes" id="UP000323300"/>
    </source>
</evidence>
<evidence type="ECO:0000256" key="6">
    <source>
        <dbReference type="ARBA" id="ARBA00023014"/>
    </source>
</evidence>
<dbReference type="GO" id="GO:0051539">
    <property type="term" value="F:4 iron, 4 sulfur cluster binding"/>
    <property type="evidence" value="ECO:0007669"/>
    <property type="project" value="UniProtKB-KW"/>
</dbReference>
<dbReference type="AlphaFoldDB" id="A0A1I3WCB9"/>
<keyword evidence="9" id="KW-1185">Reference proteome</keyword>
<dbReference type="InterPro" id="IPR051329">
    <property type="entry name" value="NIR_SIR_4Fe-4S"/>
</dbReference>
<dbReference type="PANTHER" id="PTHR32439:SF9">
    <property type="entry name" value="BLR3264 PROTEIN"/>
    <property type="match status" value="1"/>
</dbReference>
<keyword evidence="5" id="KW-0408">Iron</keyword>
<name>A0A1I3WCB9_9HYPH</name>
<dbReference type="SUPFAM" id="SSF56014">
    <property type="entry name" value="Nitrite and sulphite reductase 4Fe-4S domain-like"/>
    <property type="match status" value="2"/>
</dbReference>
<gene>
    <name evidence="8" type="ORF">SAMN04488498_10273</name>
</gene>